<dbReference type="EMBL" id="JBJKFK010000050">
    <property type="protein sequence ID" value="KAL3320468.1"/>
    <property type="molecule type" value="Genomic_DNA"/>
</dbReference>
<accession>A0ABD2QLQ9</accession>
<evidence type="ECO:0000313" key="2">
    <source>
        <dbReference type="EMBL" id="KAL3320468.1"/>
    </source>
</evidence>
<evidence type="ECO:0000256" key="1">
    <source>
        <dbReference type="SAM" id="MobiDB-lite"/>
    </source>
</evidence>
<keyword evidence="3" id="KW-1185">Reference proteome</keyword>
<dbReference type="Proteomes" id="UP001626550">
    <property type="component" value="Unassembled WGS sequence"/>
</dbReference>
<evidence type="ECO:0000313" key="3">
    <source>
        <dbReference type="Proteomes" id="UP001626550"/>
    </source>
</evidence>
<protein>
    <submittedName>
        <fullName evidence="2">Uncharacterized protein</fullName>
    </submittedName>
</protein>
<gene>
    <name evidence="2" type="ORF">Ciccas_000851</name>
</gene>
<proteinExistence type="predicted"/>
<organism evidence="2 3">
    <name type="scientific">Cichlidogyrus casuarinus</name>
    <dbReference type="NCBI Taxonomy" id="1844966"/>
    <lineage>
        <taxon>Eukaryota</taxon>
        <taxon>Metazoa</taxon>
        <taxon>Spiralia</taxon>
        <taxon>Lophotrochozoa</taxon>
        <taxon>Platyhelminthes</taxon>
        <taxon>Monogenea</taxon>
        <taxon>Monopisthocotylea</taxon>
        <taxon>Dactylogyridea</taxon>
        <taxon>Ancyrocephalidae</taxon>
        <taxon>Cichlidogyrus</taxon>
    </lineage>
</organism>
<comment type="caution">
    <text evidence="2">The sequence shown here is derived from an EMBL/GenBank/DDBJ whole genome shotgun (WGS) entry which is preliminary data.</text>
</comment>
<name>A0ABD2QLQ9_9PLAT</name>
<reference evidence="2 3" key="1">
    <citation type="submission" date="2024-11" db="EMBL/GenBank/DDBJ databases">
        <title>Adaptive evolution of stress response genes in parasites aligns with host niche diversity.</title>
        <authorList>
            <person name="Hahn C."/>
            <person name="Resl P."/>
        </authorList>
    </citation>
    <scope>NUCLEOTIDE SEQUENCE [LARGE SCALE GENOMIC DNA]</scope>
    <source>
        <strain evidence="2">EGGRZ-B1_66</strain>
        <tissue evidence="2">Body</tissue>
    </source>
</reference>
<feature type="region of interest" description="Disordered" evidence="1">
    <location>
        <begin position="78"/>
        <end position="104"/>
    </location>
</feature>
<sequence>MPSSSSHNVVPLFHSPVRSLPVQGFANPLPKTPISPVKKQPSPGTQAVLNSSVKRLTSLVIYPYYLWQLRLAREEETAERPVYSEANEETGSENQLYSPAEESLPLPLTGNYGPELSPSWVKIDSIIGSGECCASD</sequence>
<dbReference type="AlphaFoldDB" id="A0ABD2QLQ9"/>